<dbReference type="AlphaFoldDB" id="A0A0K2UES9"/>
<proteinExistence type="predicted"/>
<evidence type="ECO:0000313" key="1">
    <source>
        <dbReference type="EMBL" id="CDW36565.1"/>
    </source>
</evidence>
<reference evidence="1" key="1">
    <citation type="submission" date="2014-05" db="EMBL/GenBank/DDBJ databases">
        <authorList>
            <person name="Chronopoulou M."/>
        </authorList>
    </citation>
    <scope>NUCLEOTIDE SEQUENCE</scope>
    <source>
        <tissue evidence="1">Whole organism</tissue>
    </source>
</reference>
<organism evidence="1">
    <name type="scientific">Lepeophtheirus salmonis</name>
    <name type="common">Salmon louse</name>
    <name type="synonym">Caligus salmonis</name>
    <dbReference type="NCBI Taxonomy" id="72036"/>
    <lineage>
        <taxon>Eukaryota</taxon>
        <taxon>Metazoa</taxon>
        <taxon>Ecdysozoa</taxon>
        <taxon>Arthropoda</taxon>
        <taxon>Crustacea</taxon>
        <taxon>Multicrustacea</taxon>
        <taxon>Hexanauplia</taxon>
        <taxon>Copepoda</taxon>
        <taxon>Siphonostomatoida</taxon>
        <taxon>Caligidae</taxon>
        <taxon>Lepeophtheirus</taxon>
    </lineage>
</organism>
<name>A0A0K2UES9_LEPSM</name>
<protein>
    <submittedName>
        <fullName evidence="1">Uncharacterized protein</fullName>
    </submittedName>
</protein>
<sequence>MLQDHKCYHLTTINRKLNFHSLHIETCLKMVNFDLYVNDFFLV</sequence>
<dbReference type="EMBL" id="HACA01019204">
    <property type="protein sequence ID" value="CDW36565.1"/>
    <property type="molecule type" value="Transcribed_RNA"/>
</dbReference>
<accession>A0A0K2UES9</accession>
<feature type="non-terminal residue" evidence="1">
    <location>
        <position position="43"/>
    </location>
</feature>